<organism evidence="10 12">
    <name type="scientific">Legionella micdadei</name>
    <name type="common">Tatlockia micdadei</name>
    <dbReference type="NCBI Taxonomy" id="451"/>
    <lineage>
        <taxon>Bacteria</taxon>
        <taxon>Pseudomonadati</taxon>
        <taxon>Pseudomonadota</taxon>
        <taxon>Gammaproteobacteria</taxon>
        <taxon>Legionellales</taxon>
        <taxon>Legionellaceae</taxon>
        <taxon>Legionella</taxon>
    </lineage>
</organism>
<proteinExistence type="inferred from homology"/>
<sequence length="217" mass="24479">MKQVSNQLRITEIFHSLQGESTTVGLPTVFIRLTGCPLRCQYCDTAYAFSGGELTQVSTILDKIESYQCKHVCVTGGEPLAQPGCIPLLQQLCDRGYNVSLETSGARDITPVDKRVMVVMDLKTPDSGESTKNLLSNLDHLKHTDQIKFVLCSRSDYDWACQMMKTYNLSERAQILFSPSWNELDPTTLADWIIKDKLPVRFQLQLHKILWNDAPGH</sequence>
<evidence type="ECO:0000256" key="2">
    <source>
        <dbReference type="ARBA" id="ARBA00022691"/>
    </source>
</evidence>
<keyword evidence="5 8" id="KW-0408">Iron</keyword>
<evidence type="ECO:0000313" key="11">
    <source>
        <dbReference type="EMBL" id="SCY76908.1"/>
    </source>
</evidence>
<comment type="caution">
    <text evidence="8">Lacks conserved residue(s) required for the propagation of feature annotation.</text>
</comment>
<dbReference type="OrthoDB" id="9792276at2"/>
<feature type="binding site" evidence="8">
    <location>
        <position position="75"/>
    </location>
    <ligand>
        <name>substrate</name>
    </ligand>
</feature>
<evidence type="ECO:0000256" key="8">
    <source>
        <dbReference type="HAMAP-Rule" id="MF_00917"/>
    </source>
</evidence>
<accession>A0A098GHQ3</accession>
<protein>
    <recommendedName>
        <fullName evidence="8">7-carboxy-7-deazaguanine synthase</fullName>
        <shortName evidence="8">CDG synthase</shortName>
        <ecNumber evidence="8">4.3.99.3</ecNumber>
    </recommendedName>
    <alternativeName>
        <fullName evidence="8">Queuosine biosynthesis protein QueE</fullName>
    </alternativeName>
</protein>
<dbReference type="UniPathway" id="UPA00391"/>
<keyword evidence="2 8" id="KW-0949">S-adenosyl-L-methionine</keyword>
<reference evidence="10" key="2">
    <citation type="submission" date="2014-09" db="EMBL/GenBank/DDBJ databases">
        <authorList>
            <person name="GOMEZ-VALERO Laura"/>
        </authorList>
    </citation>
    <scope>NUCLEOTIDE SEQUENCE</scope>
    <source>
        <strain evidence="10">ATCC33218</strain>
    </source>
</reference>
<evidence type="ECO:0000256" key="7">
    <source>
        <dbReference type="ARBA" id="ARBA00023239"/>
    </source>
</evidence>
<keyword evidence="8" id="KW-0671">Queuosine biosynthesis</keyword>
<dbReference type="InterPro" id="IPR027621">
    <property type="entry name" value="rSAM_QueE_gams"/>
</dbReference>
<evidence type="ECO:0000313" key="10">
    <source>
        <dbReference type="EMBL" id="CEG61999.1"/>
    </source>
</evidence>
<dbReference type="HAMAP" id="MF_00917">
    <property type="entry name" value="QueE"/>
    <property type="match status" value="1"/>
</dbReference>
<evidence type="ECO:0000313" key="13">
    <source>
        <dbReference type="Proteomes" id="UP000182998"/>
    </source>
</evidence>
<feature type="binding site" evidence="8">
    <location>
        <position position="32"/>
    </location>
    <ligand>
        <name>substrate</name>
    </ligand>
</feature>
<comment type="similarity">
    <text evidence="8">Belongs to the radical SAM superfamily. 7-carboxy-7-deazaguanine synthase family.</text>
</comment>
<keyword evidence="4 8" id="KW-0460">Magnesium</keyword>
<dbReference type="NCBIfam" id="TIGR04349">
    <property type="entry name" value="rSAM_QueE_gams"/>
    <property type="match status" value="1"/>
</dbReference>
<feature type="binding site" evidence="8">
    <location>
        <position position="45"/>
    </location>
    <ligand>
        <name>Mg(2+)</name>
        <dbReference type="ChEBI" id="CHEBI:18420"/>
    </ligand>
</feature>
<dbReference type="Proteomes" id="UP000032414">
    <property type="component" value="Chromosome I"/>
</dbReference>
<dbReference type="InterPro" id="IPR058240">
    <property type="entry name" value="rSAM_sf"/>
</dbReference>
<dbReference type="SUPFAM" id="SSF102114">
    <property type="entry name" value="Radical SAM enzymes"/>
    <property type="match status" value="1"/>
</dbReference>
<dbReference type="GO" id="GO:1904047">
    <property type="term" value="F:S-adenosyl-L-methionine binding"/>
    <property type="evidence" value="ECO:0007669"/>
    <property type="project" value="UniProtKB-UniRule"/>
</dbReference>
<evidence type="ECO:0000256" key="3">
    <source>
        <dbReference type="ARBA" id="ARBA00022723"/>
    </source>
</evidence>
<dbReference type="Proteomes" id="UP000182998">
    <property type="component" value="Unassembled WGS sequence"/>
</dbReference>
<dbReference type="InterPro" id="IPR024924">
    <property type="entry name" value="7-CO-7-deazaguanine_synth-like"/>
</dbReference>
<dbReference type="CDD" id="cd01335">
    <property type="entry name" value="Radical_SAM"/>
    <property type="match status" value="1"/>
</dbReference>
<dbReference type="InterPro" id="IPR013785">
    <property type="entry name" value="Aldolase_TIM"/>
</dbReference>
<feature type="binding site" evidence="8">
    <location>
        <position position="36"/>
    </location>
    <ligand>
        <name>[4Fe-4S] cluster</name>
        <dbReference type="ChEBI" id="CHEBI:49883"/>
        <note>4Fe-4S-S-AdoMet</note>
    </ligand>
</feature>
<comment type="catalytic activity">
    <reaction evidence="8">
        <text>6-carboxy-5,6,7,8-tetrahydropterin + H(+) = 7-carboxy-7-carbaguanine + NH4(+)</text>
        <dbReference type="Rhea" id="RHEA:27974"/>
        <dbReference type="ChEBI" id="CHEBI:15378"/>
        <dbReference type="ChEBI" id="CHEBI:28938"/>
        <dbReference type="ChEBI" id="CHEBI:61032"/>
        <dbReference type="ChEBI" id="CHEBI:61036"/>
        <dbReference type="EC" id="4.3.99.3"/>
    </reaction>
</comment>
<feature type="binding site" evidence="8">
    <location>
        <position position="77"/>
    </location>
    <ligand>
        <name>S-adenosyl-L-methionine</name>
        <dbReference type="ChEBI" id="CHEBI:59789"/>
    </ligand>
</feature>
<dbReference type="PANTHER" id="PTHR42836:SF1">
    <property type="entry name" value="7-CARBOXY-7-DEAZAGUANINE SYNTHASE"/>
    <property type="match status" value="1"/>
</dbReference>
<name>A0A098GHQ3_LEGMI</name>
<dbReference type="Gene3D" id="3.20.20.70">
    <property type="entry name" value="Aldolase class I"/>
    <property type="match status" value="1"/>
</dbReference>
<comment type="function">
    <text evidence="8">Catalyzes the complex heterocyclic radical-mediated conversion of 6-carboxy-5,6,7,8-tetrahydropterin (CPH4) to 7-carboxy-7-deazaguanine (CDG), a step common to the biosynthetic pathways of all 7-deazapurine-containing compounds.</text>
</comment>
<dbReference type="PANTHER" id="PTHR42836">
    <property type="entry name" value="7-CARBOXY-7-DEAZAGUANINE SYNTHASE"/>
    <property type="match status" value="1"/>
</dbReference>
<comment type="cofactor">
    <cofactor evidence="8">
        <name>S-adenosyl-L-methionine</name>
        <dbReference type="ChEBI" id="CHEBI:59789"/>
    </cofactor>
    <text evidence="8">Binds 1 S-adenosyl-L-methionine per subunit.</text>
</comment>
<evidence type="ECO:0000256" key="1">
    <source>
        <dbReference type="ARBA" id="ARBA00022485"/>
    </source>
</evidence>
<dbReference type="HOGENOM" id="CLU_066739_2_0_6"/>
<dbReference type="RefSeq" id="WP_045100138.1">
    <property type="nucleotide sequence ID" value="NZ_CP020614.1"/>
</dbReference>
<dbReference type="STRING" id="451.B6N58_02485"/>
<reference evidence="12" key="1">
    <citation type="submission" date="2014-09" db="EMBL/GenBank/DDBJ databases">
        <authorList>
            <person name="Gomez-Valero L."/>
        </authorList>
    </citation>
    <scope>NUCLEOTIDE SEQUENCE [LARGE SCALE GENOMIC DNA]</scope>
    <source>
        <strain evidence="12">ATCC33218</strain>
    </source>
</reference>
<dbReference type="GO" id="GO:0051539">
    <property type="term" value="F:4 iron, 4 sulfur cluster binding"/>
    <property type="evidence" value="ECO:0007669"/>
    <property type="project" value="UniProtKB-UniRule"/>
</dbReference>
<keyword evidence="1 8" id="KW-0004">4Fe-4S</keyword>
<evidence type="ECO:0000259" key="9">
    <source>
        <dbReference type="PROSITE" id="PS51918"/>
    </source>
</evidence>
<dbReference type="PATRIC" id="fig|451.8.peg.734"/>
<dbReference type="KEGG" id="tmc:LMI_2747"/>
<comment type="cofactor">
    <cofactor evidence="8">
        <name>[4Fe-4S] cluster</name>
        <dbReference type="ChEBI" id="CHEBI:49883"/>
    </cofactor>
    <text evidence="8">Binds 1 [4Fe-4S] cluster. The cluster is coordinated with 3 cysteines and an exchangeable S-adenosyl-L-methionine.</text>
</comment>
<feature type="binding site" evidence="8">
    <location>
        <position position="43"/>
    </location>
    <ligand>
        <name>[4Fe-4S] cluster</name>
        <dbReference type="ChEBI" id="CHEBI:49883"/>
        <note>4Fe-4S-S-AdoMet</note>
    </ligand>
</feature>
<keyword evidence="13" id="KW-1185">Reference proteome</keyword>
<keyword evidence="3 8" id="KW-0479">Metal-binding</keyword>
<keyword evidence="6 8" id="KW-0411">Iron-sulfur</keyword>
<dbReference type="PROSITE" id="PS51918">
    <property type="entry name" value="RADICAL_SAM"/>
    <property type="match status" value="1"/>
</dbReference>
<feature type="binding site" evidence="8">
    <location>
        <position position="40"/>
    </location>
    <ligand>
        <name>[4Fe-4S] cluster</name>
        <dbReference type="ChEBI" id="CHEBI:49883"/>
        <note>4Fe-4S-S-AdoMet</note>
    </ligand>
</feature>
<comment type="cofactor">
    <cofactor evidence="8">
        <name>Mg(2+)</name>
        <dbReference type="ChEBI" id="CHEBI:18420"/>
    </cofactor>
</comment>
<dbReference type="EC" id="4.3.99.3" evidence="8"/>
<dbReference type="GO" id="GO:0008616">
    <property type="term" value="P:tRNA queuosine(34) biosynthetic process"/>
    <property type="evidence" value="ECO:0007669"/>
    <property type="project" value="UniProtKB-UniRule"/>
</dbReference>
<feature type="domain" description="Radical SAM core" evidence="9">
    <location>
        <begin position="23"/>
        <end position="213"/>
    </location>
</feature>
<evidence type="ECO:0000256" key="4">
    <source>
        <dbReference type="ARBA" id="ARBA00022842"/>
    </source>
</evidence>
<dbReference type="EMBL" id="LN614830">
    <property type="protein sequence ID" value="CEG61999.1"/>
    <property type="molecule type" value="Genomic_DNA"/>
</dbReference>
<dbReference type="SFLD" id="SFLDS00029">
    <property type="entry name" value="Radical_SAM"/>
    <property type="match status" value="1"/>
</dbReference>
<comment type="subunit">
    <text evidence="8">Homodimer.</text>
</comment>
<dbReference type="GO" id="GO:0016840">
    <property type="term" value="F:carbon-nitrogen lyase activity"/>
    <property type="evidence" value="ECO:0007669"/>
    <property type="project" value="UniProtKB-UniRule"/>
</dbReference>
<evidence type="ECO:0000256" key="6">
    <source>
        <dbReference type="ARBA" id="ARBA00023014"/>
    </source>
</evidence>
<evidence type="ECO:0000313" key="12">
    <source>
        <dbReference type="Proteomes" id="UP000032414"/>
    </source>
</evidence>
<dbReference type="GO" id="GO:0000287">
    <property type="term" value="F:magnesium ion binding"/>
    <property type="evidence" value="ECO:0007669"/>
    <property type="project" value="UniProtKB-UniRule"/>
</dbReference>
<dbReference type="AlphaFoldDB" id="A0A098GHQ3"/>
<keyword evidence="7 8" id="KW-0456">Lyase</keyword>
<dbReference type="Pfam" id="PF04055">
    <property type="entry name" value="Radical_SAM"/>
    <property type="match status" value="1"/>
</dbReference>
<feature type="binding site" evidence="8">
    <location>
        <begin position="17"/>
        <end position="19"/>
    </location>
    <ligand>
        <name>substrate</name>
    </ligand>
</feature>
<evidence type="ECO:0000256" key="5">
    <source>
        <dbReference type="ARBA" id="ARBA00023004"/>
    </source>
</evidence>
<gene>
    <name evidence="8" type="primary">queE</name>
    <name evidence="10" type="ORF">LMI_2747</name>
    <name evidence="11" type="ORF">SAMN02982997_02840</name>
</gene>
<feature type="binding site" evidence="8">
    <location>
        <begin position="42"/>
        <end position="44"/>
    </location>
    <ligand>
        <name>S-adenosyl-L-methionine</name>
        <dbReference type="ChEBI" id="CHEBI:59789"/>
    </ligand>
</feature>
<reference evidence="11 13" key="3">
    <citation type="submission" date="2016-10" db="EMBL/GenBank/DDBJ databases">
        <authorList>
            <person name="Varghese N."/>
            <person name="Submissions S."/>
        </authorList>
    </citation>
    <scope>NUCLEOTIDE SEQUENCE [LARGE SCALE GENOMIC DNA]</scope>
    <source>
        <strain evidence="11 13">ATCC 33218</strain>
    </source>
</reference>
<dbReference type="EMBL" id="FMVN01000018">
    <property type="protein sequence ID" value="SCY76908.1"/>
    <property type="molecule type" value="Genomic_DNA"/>
</dbReference>
<comment type="pathway">
    <text evidence="8">Purine metabolism; 7-cyano-7-deazaguanine biosynthesis.</text>
</comment>
<dbReference type="InterPro" id="IPR007197">
    <property type="entry name" value="rSAM"/>
</dbReference>
<dbReference type="PIRSF" id="PIRSF000370">
    <property type="entry name" value="QueE"/>
    <property type="match status" value="1"/>
</dbReference>